<evidence type="ECO:0000256" key="1">
    <source>
        <dbReference type="SAM" id="MobiDB-lite"/>
    </source>
</evidence>
<dbReference type="PANTHER" id="PTHR33099">
    <property type="entry name" value="FE2OG DIOXYGENASE DOMAIN-CONTAINING PROTEIN"/>
    <property type="match status" value="1"/>
</dbReference>
<protein>
    <recommendedName>
        <fullName evidence="4">Prolyl 4-hydroxylase alpha subunit Fe(2+) 2OG dioxygenase domain-containing protein</fullName>
    </recommendedName>
</protein>
<dbReference type="Gene3D" id="2.60.120.620">
    <property type="entry name" value="q2cbj1_9rhob like domain"/>
    <property type="match status" value="1"/>
</dbReference>
<proteinExistence type="predicted"/>
<evidence type="ECO:0000313" key="3">
    <source>
        <dbReference type="Proteomes" id="UP000770015"/>
    </source>
</evidence>
<reference evidence="2" key="1">
    <citation type="journal article" date="2021" name="Nat. Commun.">
        <title>Genetic determinants of endophytism in the Arabidopsis root mycobiome.</title>
        <authorList>
            <person name="Mesny F."/>
            <person name="Miyauchi S."/>
            <person name="Thiergart T."/>
            <person name="Pickel B."/>
            <person name="Atanasova L."/>
            <person name="Karlsson M."/>
            <person name="Huettel B."/>
            <person name="Barry K.W."/>
            <person name="Haridas S."/>
            <person name="Chen C."/>
            <person name="Bauer D."/>
            <person name="Andreopoulos W."/>
            <person name="Pangilinan J."/>
            <person name="LaButti K."/>
            <person name="Riley R."/>
            <person name="Lipzen A."/>
            <person name="Clum A."/>
            <person name="Drula E."/>
            <person name="Henrissat B."/>
            <person name="Kohler A."/>
            <person name="Grigoriev I.V."/>
            <person name="Martin F.M."/>
            <person name="Hacquard S."/>
        </authorList>
    </citation>
    <scope>NUCLEOTIDE SEQUENCE</scope>
    <source>
        <strain evidence="2">MPI-SDFR-AT-0117</strain>
    </source>
</reference>
<accession>A0A9P9A807</accession>
<organism evidence="2 3">
    <name type="scientific">Plectosphaerella plurivora</name>
    <dbReference type="NCBI Taxonomy" id="936078"/>
    <lineage>
        <taxon>Eukaryota</taxon>
        <taxon>Fungi</taxon>
        <taxon>Dikarya</taxon>
        <taxon>Ascomycota</taxon>
        <taxon>Pezizomycotina</taxon>
        <taxon>Sordariomycetes</taxon>
        <taxon>Hypocreomycetidae</taxon>
        <taxon>Glomerellales</taxon>
        <taxon>Plectosphaerellaceae</taxon>
        <taxon>Plectosphaerella</taxon>
    </lineage>
</organism>
<evidence type="ECO:0008006" key="4">
    <source>
        <dbReference type="Google" id="ProtNLM"/>
    </source>
</evidence>
<keyword evidence="3" id="KW-1185">Reference proteome</keyword>
<evidence type="ECO:0000313" key="2">
    <source>
        <dbReference type="EMBL" id="KAH6678827.1"/>
    </source>
</evidence>
<gene>
    <name evidence="2" type="ORF">F5X68DRAFT_263813</name>
</gene>
<sequence length="823" mass="91758">MPSLEQDSVFAGYNPVGVLGGWYNNEEEESEEEDNEETWAKFQIGLHTLLDSITSGGEISSEQHYPLSINPGLKILDKLPISLPLRPSDAESIRDTCRQAPFGRGNDTVVDTSVRKTWELDHTQFHHCNPALDAFLKDTLLKKAADDLGLESVRAEPYKLLLYEAGSFFKPLKDSEKTPGMVATLVICLPSEHQGGDVHLSFGGMTRVLSSGSGSKFDMTALAWYGDVTHEVKDLTSGHRLVITYNVILDSPSSEDSVLFLEQAVTLRKMLEDWRWRFSDFIYKAAEIPPCSKVLQSVASDAGFYIFAGHMTYSIEEEDWNERNETEPVLADIFAPDGTAMATSGTTSMQELLDEAQYQGRAPDYTKRGEFTGNASMPDTLRYHDTVIILTPKEQIMDVVGEHHVGTALSVVLADLERRPNDKIVKDAIQGVIESGMEGPHKPQRRDYAKFTEWAVRLNLMRLYEQVTSLYSDYPEIVPAMAKALEWKSQQLAWSDAAKASYSGWDAWFIGVLRATSDVHDLRKALSVFKTTLSDPYVAKSFSNWAKTAAALSLGHRNRWLGLDLEMVQEVILEMHEHGGPDRMTSWGAQLPLYPFDQGWKSPPKGCRNDSCKNCRDLDTFLESPTRTTWSLQGPWAARKYIESQLGTSDTFTVETERTRPSDTLAITKKITFFSQELAACRKAFSDLEADFEFLKTDYIRQFLGDIEYRQLVTISDPANRVYAKPFVFTPPDGGRSVTLILPSTTADSLSADGPLQPLEPDIASSHATSSSGGIEPEGNTVDPTTQPTLGEPVARTGQKRPSDDAQEQYDGREKRMAIVIDD</sequence>
<dbReference type="PANTHER" id="PTHR33099:SF7">
    <property type="entry name" value="MYND-TYPE DOMAIN-CONTAINING PROTEIN"/>
    <property type="match status" value="1"/>
</dbReference>
<dbReference type="Proteomes" id="UP000770015">
    <property type="component" value="Unassembled WGS sequence"/>
</dbReference>
<comment type="caution">
    <text evidence="2">The sequence shown here is derived from an EMBL/GenBank/DDBJ whole genome shotgun (WGS) entry which is preliminary data.</text>
</comment>
<feature type="region of interest" description="Disordered" evidence="1">
    <location>
        <begin position="749"/>
        <end position="823"/>
    </location>
</feature>
<dbReference type="OrthoDB" id="27483at2759"/>
<dbReference type="AlphaFoldDB" id="A0A9P9A807"/>
<dbReference type="EMBL" id="JAGSXJ010000021">
    <property type="protein sequence ID" value="KAH6678827.1"/>
    <property type="molecule type" value="Genomic_DNA"/>
</dbReference>
<name>A0A9P9A807_9PEZI</name>